<proteinExistence type="predicted"/>
<keyword evidence="4" id="KW-1185">Reference proteome</keyword>
<sequence length="137" mass="14551">MVPETPPSADEAFALLANPDRRAVLRALRDHGSLDELALARHVAAARETDGGADPTETDGEDTVDTERVRAVHLSLWHVHLPRLDETALLDHDRGDRIVAPGPALAAVEPLLAYADAYPGDAHSPEDARSPDGGTDG</sequence>
<dbReference type="Pfam" id="PF24035">
    <property type="entry name" value="DUF7344"/>
    <property type="match status" value="1"/>
</dbReference>
<comment type="caution">
    <text evidence="3">The sequence shown here is derived from an EMBL/GenBank/DDBJ whole genome shotgun (WGS) entry which is preliminary data.</text>
</comment>
<dbReference type="Proteomes" id="UP001597187">
    <property type="component" value="Unassembled WGS sequence"/>
</dbReference>
<feature type="region of interest" description="Disordered" evidence="1">
    <location>
        <begin position="117"/>
        <end position="137"/>
    </location>
</feature>
<evidence type="ECO:0000313" key="3">
    <source>
        <dbReference type="EMBL" id="MFD1513007.1"/>
    </source>
</evidence>
<name>A0ABD6ATH0_9EURY</name>
<dbReference type="AlphaFoldDB" id="A0ABD6ATH0"/>
<evidence type="ECO:0000256" key="1">
    <source>
        <dbReference type="SAM" id="MobiDB-lite"/>
    </source>
</evidence>
<dbReference type="EMBL" id="JBHUDC010000003">
    <property type="protein sequence ID" value="MFD1513007.1"/>
    <property type="molecule type" value="Genomic_DNA"/>
</dbReference>
<gene>
    <name evidence="3" type="ORF">ACFSBT_06905</name>
</gene>
<dbReference type="InterPro" id="IPR055768">
    <property type="entry name" value="DUF7344"/>
</dbReference>
<organism evidence="3 4">
    <name type="scientific">Halomarina rubra</name>
    <dbReference type="NCBI Taxonomy" id="2071873"/>
    <lineage>
        <taxon>Archaea</taxon>
        <taxon>Methanobacteriati</taxon>
        <taxon>Methanobacteriota</taxon>
        <taxon>Stenosarchaea group</taxon>
        <taxon>Halobacteria</taxon>
        <taxon>Halobacteriales</taxon>
        <taxon>Natronomonadaceae</taxon>
        <taxon>Halomarina</taxon>
    </lineage>
</organism>
<evidence type="ECO:0000259" key="2">
    <source>
        <dbReference type="Pfam" id="PF24035"/>
    </source>
</evidence>
<accession>A0ABD6ATH0</accession>
<feature type="domain" description="DUF7344" evidence="2">
    <location>
        <begin position="13"/>
        <end position="99"/>
    </location>
</feature>
<evidence type="ECO:0000313" key="4">
    <source>
        <dbReference type="Proteomes" id="UP001597187"/>
    </source>
</evidence>
<dbReference type="RefSeq" id="WP_250872979.1">
    <property type="nucleotide sequence ID" value="NZ_JALXFV010000003.1"/>
</dbReference>
<protein>
    <recommendedName>
        <fullName evidence="2">DUF7344 domain-containing protein</fullName>
    </recommendedName>
</protein>
<reference evidence="3 4" key="1">
    <citation type="journal article" date="2019" name="Int. J. Syst. Evol. Microbiol.">
        <title>The Global Catalogue of Microorganisms (GCM) 10K type strain sequencing project: providing services to taxonomists for standard genome sequencing and annotation.</title>
        <authorList>
            <consortium name="The Broad Institute Genomics Platform"/>
            <consortium name="The Broad Institute Genome Sequencing Center for Infectious Disease"/>
            <person name="Wu L."/>
            <person name="Ma J."/>
        </authorList>
    </citation>
    <scope>NUCLEOTIDE SEQUENCE [LARGE SCALE GENOMIC DNA]</scope>
    <source>
        <strain evidence="3 4">CGMCC 1.12563</strain>
    </source>
</reference>